<gene>
    <name evidence="11" type="ORF">DAD186_17430</name>
</gene>
<evidence type="ECO:0000256" key="7">
    <source>
        <dbReference type="ARBA" id="ARBA00023277"/>
    </source>
</evidence>
<dbReference type="NCBIfam" id="TIGR01509">
    <property type="entry name" value="HAD-SF-IA-v3"/>
    <property type="match status" value="1"/>
</dbReference>
<dbReference type="GO" id="GO:0016787">
    <property type="term" value="F:hydrolase activity"/>
    <property type="evidence" value="ECO:0007669"/>
    <property type="project" value="UniProtKB-KW"/>
</dbReference>
<evidence type="ECO:0000256" key="4">
    <source>
        <dbReference type="ARBA" id="ARBA00022723"/>
    </source>
</evidence>
<dbReference type="KEGG" id="dva:DAD186_17430"/>
<dbReference type="Proteomes" id="UP000092596">
    <property type="component" value="Chromosome"/>
</dbReference>
<comment type="cofactor">
    <cofactor evidence="1">
        <name>Mg(2+)</name>
        <dbReference type="ChEBI" id="CHEBI:18420"/>
    </cofactor>
</comment>
<keyword evidence="7" id="KW-0119">Carbohydrate metabolism</keyword>
<dbReference type="EMBL" id="CP012117">
    <property type="protein sequence ID" value="ANP28293.1"/>
    <property type="molecule type" value="Genomic_DNA"/>
</dbReference>
<organism evidence="11 12">
    <name type="scientific">Dermabacter vaginalis</name>
    <dbReference type="NCBI Taxonomy" id="1630135"/>
    <lineage>
        <taxon>Bacteria</taxon>
        <taxon>Bacillati</taxon>
        <taxon>Actinomycetota</taxon>
        <taxon>Actinomycetes</taxon>
        <taxon>Micrococcales</taxon>
        <taxon>Dermabacteraceae</taxon>
        <taxon>Dermabacter</taxon>
    </lineage>
</organism>
<dbReference type="SFLD" id="SFLDG01129">
    <property type="entry name" value="C1.5:_HAD__Beta-PGM__Phosphata"/>
    <property type="match status" value="1"/>
</dbReference>
<dbReference type="EC" id="5.4.2.6" evidence="9"/>
<comment type="similarity">
    <text evidence="2">Belongs to the HAD-like hydrolase superfamily. CbbY/CbbZ/Gph/YieH family.</text>
</comment>
<proteinExistence type="inferred from homology"/>
<keyword evidence="6" id="KW-0413">Isomerase</keyword>
<evidence type="ECO:0000256" key="5">
    <source>
        <dbReference type="ARBA" id="ARBA00022842"/>
    </source>
</evidence>
<dbReference type="InterPro" id="IPR006439">
    <property type="entry name" value="HAD-SF_hydro_IA"/>
</dbReference>
<evidence type="ECO:0000256" key="10">
    <source>
        <dbReference type="ARBA" id="ARBA00044991"/>
    </source>
</evidence>
<accession>A0A1B0ZK43</accession>
<dbReference type="AlphaFoldDB" id="A0A1B0ZK43"/>
<evidence type="ECO:0000313" key="11">
    <source>
        <dbReference type="EMBL" id="ANP28293.1"/>
    </source>
</evidence>
<dbReference type="InterPro" id="IPR036412">
    <property type="entry name" value="HAD-like_sf"/>
</dbReference>
<dbReference type="InterPro" id="IPR023198">
    <property type="entry name" value="PGP-like_dom2"/>
</dbReference>
<dbReference type="PANTHER" id="PTHR46193:SF18">
    <property type="entry name" value="HEXITOL PHOSPHATASE B"/>
    <property type="match status" value="1"/>
</dbReference>
<dbReference type="RefSeq" id="WP_082991160.1">
    <property type="nucleotide sequence ID" value="NZ_CP012117.1"/>
</dbReference>
<dbReference type="GO" id="GO:0046872">
    <property type="term" value="F:metal ion binding"/>
    <property type="evidence" value="ECO:0007669"/>
    <property type="project" value="UniProtKB-KW"/>
</dbReference>
<dbReference type="SFLD" id="SFLDS00003">
    <property type="entry name" value="Haloacid_Dehalogenase"/>
    <property type="match status" value="1"/>
</dbReference>
<evidence type="ECO:0000256" key="3">
    <source>
        <dbReference type="ARBA" id="ARBA00022553"/>
    </source>
</evidence>
<dbReference type="SUPFAM" id="SSF56784">
    <property type="entry name" value="HAD-like"/>
    <property type="match status" value="1"/>
</dbReference>
<comment type="catalytic activity">
    <reaction evidence="8">
        <text>beta-D-glucose 1-phosphate = beta-D-glucose 6-phosphate</text>
        <dbReference type="Rhea" id="RHEA:20113"/>
        <dbReference type="ChEBI" id="CHEBI:57684"/>
        <dbReference type="ChEBI" id="CHEBI:58247"/>
        <dbReference type="EC" id="5.4.2.6"/>
    </reaction>
</comment>
<dbReference type="Gene3D" id="1.10.150.240">
    <property type="entry name" value="Putative phosphatase, domain 2"/>
    <property type="match status" value="1"/>
</dbReference>
<dbReference type="NCBIfam" id="TIGR02009">
    <property type="entry name" value="PGMB-YQAB-SF"/>
    <property type="match status" value="1"/>
</dbReference>
<dbReference type="InterPro" id="IPR051600">
    <property type="entry name" value="Beta-PGM-like"/>
</dbReference>
<keyword evidence="11" id="KW-0378">Hydrolase</keyword>
<dbReference type="Pfam" id="PF00702">
    <property type="entry name" value="Hydrolase"/>
    <property type="match status" value="1"/>
</dbReference>
<sequence>MTENATNAPQNLPPAASFNAADFDAYLFDLDGVVTPTADVHMRAWSRMFNQVLVDYEGQAKYTDMDYFTYVDGKPRYDGVRSFLTSRGIELPEGTPEDAPAAMTVCGLGNRKNALVLEILEQEGVEPYPGTLAFLDSLPETAKVAIVSSSKNARTVLKAAGLLERFEVIVDGNVAAENSIPGKPAPDTYLYGAKLVGVPAEKAVVLEDATSGVKAGAAGNFGAVIGVNRGVGQEALAEAGATIVVDDLKELA</sequence>
<keyword evidence="3" id="KW-0597">Phosphoprotein</keyword>
<keyword evidence="5" id="KW-0460">Magnesium</keyword>
<evidence type="ECO:0000256" key="6">
    <source>
        <dbReference type="ARBA" id="ARBA00023235"/>
    </source>
</evidence>
<dbReference type="GO" id="GO:0008801">
    <property type="term" value="F:beta-phosphoglucomutase activity"/>
    <property type="evidence" value="ECO:0007669"/>
    <property type="project" value="UniProtKB-EC"/>
</dbReference>
<evidence type="ECO:0000256" key="8">
    <source>
        <dbReference type="ARBA" id="ARBA00044926"/>
    </source>
</evidence>
<evidence type="ECO:0000256" key="1">
    <source>
        <dbReference type="ARBA" id="ARBA00001946"/>
    </source>
</evidence>
<evidence type="ECO:0000313" key="12">
    <source>
        <dbReference type="Proteomes" id="UP000092596"/>
    </source>
</evidence>
<dbReference type="Gene3D" id="3.40.50.1000">
    <property type="entry name" value="HAD superfamily/HAD-like"/>
    <property type="match status" value="1"/>
</dbReference>
<evidence type="ECO:0000256" key="2">
    <source>
        <dbReference type="ARBA" id="ARBA00006171"/>
    </source>
</evidence>
<reference evidence="11 12" key="1">
    <citation type="submission" date="2015-06" db="EMBL/GenBank/DDBJ databases">
        <title>Investigation of pathophysiology for high-risk pregnancy and development of treatment modality based on it.</title>
        <authorList>
            <person name="Kim B.-C."/>
            <person name="Lim S."/>
        </authorList>
    </citation>
    <scope>NUCLEOTIDE SEQUENCE [LARGE SCALE GENOMIC DNA]</scope>
    <source>
        <strain evidence="11 12">AD1-86</strain>
    </source>
</reference>
<name>A0A1B0ZK43_9MICO</name>
<evidence type="ECO:0000256" key="9">
    <source>
        <dbReference type="ARBA" id="ARBA00044968"/>
    </source>
</evidence>
<dbReference type="InterPro" id="IPR023214">
    <property type="entry name" value="HAD_sf"/>
</dbReference>
<keyword evidence="4" id="KW-0479">Metal-binding</keyword>
<dbReference type="STRING" id="1630135.DAD186_17430"/>
<dbReference type="PATRIC" id="fig|1630135.4.peg.1742"/>
<dbReference type="PANTHER" id="PTHR46193">
    <property type="entry name" value="6-PHOSPHOGLUCONATE PHOSPHATASE"/>
    <property type="match status" value="1"/>
</dbReference>
<dbReference type="InterPro" id="IPR010976">
    <property type="entry name" value="B-phosphoglucomutase_hydrolase"/>
</dbReference>
<protein>
    <recommendedName>
        <fullName evidence="10">Beta-phosphoglucomutase</fullName>
        <ecNumber evidence="9">5.4.2.6</ecNumber>
    </recommendedName>
</protein>